<proteinExistence type="predicted"/>
<dbReference type="EMBL" id="CAAALY010043429">
    <property type="protein sequence ID" value="VEL19824.1"/>
    <property type="molecule type" value="Genomic_DNA"/>
</dbReference>
<organism evidence="2 3">
    <name type="scientific">Protopolystoma xenopodis</name>
    <dbReference type="NCBI Taxonomy" id="117903"/>
    <lineage>
        <taxon>Eukaryota</taxon>
        <taxon>Metazoa</taxon>
        <taxon>Spiralia</taxon>
        <taxon>Lophotrochozoa</taxon>
        <taxon>Platyhelminthes</taxon>
        <taxon>Monogenea</taxon>
        <taxon>Polyopisthocotylea</taxon>
        <taxon>Polystomatidea</taxon>
        <taxon>Polystomatidae</taxon>
        <taxon>Protopolystoma</taxon>
    </lineage>
</organism>
<name>A0A448WTE8_9PLAT</name>
<comment type="caution">
    <text evidence="2">The sequence shown here is derived from an EMBL/GenBank/DDBJ whole genome shotgun (WGS) entry which is preliminary data.</text>
</comment>
<evidence type="ECO:0000313" key="2">
    <source>
        <dbReference type="EMBL" id="VEL19824.1"/>
    </source>
</evidence>
<accession>A0A448WTE8</accession>
<dbReference type="AlphaFoldDB" id="A0A448WTE8"/>
<sequence>MVSRSEHVRDMTDESSARSHRGCRTVSRGLLGAIYESLPPAFSNEMKGTPVSIC</sequence>
<evidence type="ECO:0000256" key="1">
    <source>
        <dbReference type="SAM" id="MobiDB-lite"/>
    </source>
</evidence>
<protein>
    <submittedName>
        <fullName evidence="2">Uncharacterized protein</fullName>
    </submittedName>
</protein>
<reference evidence="2" key="1">
    <citation type="submission" date="2018-11" db="EMBL/GenBank/DDBJ databases">
        <authorList>
            <consortium name="Pathogen Informatics"/>
        </authorList>
    </citation>
    <scope>NUCLEOTIDE SEQUENCE</scope>
</reference>
<feature type="compositionally biased region" description="Basic and acidic residues" evidence="1">
    <location>
        <begin position="1"/>
        <end position="17"/>
    </location>
</feature>
<dbReference type="Proteomes" id="UP000784294">
    <property type="component" value="Unassembled WGS sequence"/>
</dbReference>
<evidence type="ECO:0000313" key="3">
    <source>
        <dbReference type="Proteomes" id="UP000784294"/>
    </source>
</evidence>
<feature type="region of interest" description="Disordered" evidence="1">
    <location>
        <begin position="1"/>
        <end position="22"/>
    </location>
</feature>
<gene>
    <name evidence="2" type="ORF">PXEA_LOCUS13264</name>
</gene>
<keyword evidence="3" id="KW-1185">Reference proteome</keyword>